<accession>A0AAE3SF21</accession>
<dbReference type="InterPro" id="IPR050223">
    <property type="entry name" value="D-isomer_2-hydroxyacid_DH"/>
</dbReference>
<evidence type="ECO:0000313" key="7">
    <source>
        <dbReference type="EMBL" id="MCW3785718.1"/>
    </source>
</evidence>
<evidence type="ECO:0000256" key="4">
    <source>
        <dbReference type="RuleBase" id="RU003719"/>
    </source>
</evidence>
<dbReference type="PANTHER" id="PTHR10996">
    <property type="entry name" value="2-HYDROXYACID DEHYDROGENASE-RELATED"/>
    <property type="match status" value="1"/>
</dbReference>
<dbReference type="EMBL" id="JAPDPJ010000005">
    <property type="protein sequence ID" value="MCW3785718.1"/>
    <property type="molecule type" value="Genomic_DNA"/>
</dbReference>
<dbReference type="GO" id="GO:0030267">
    <property type="term" value="F:glyoxylate reductase (NADPH) activity"/>
    <property type="evidence" value="ECO:0007669"/>
    <property type="project" value="TreeGrafter"/>
</dbReference>
<keyword evidence="8" id="KW-1185">Reference proteome</keyword>
<dbReference type="PROSITE" id="PS00671">
    <property type="entry name" value="D_2_HYDROXYACID_DH_3"/>
    <property type="match status" value="1"/>
</dbReference>
<dbReference type="GO" id="GO:0016618">
    <property type="term" value="F:hydroxypyruvate reductase [NAD(P)H] activity"/>
    <property type="evidence" value="ECO:0007669"/>
    <property type="project" value="TreeGrafter"/>
</dbReference>
<dbReference type="GO" id="GO:0005829">
    <property type="term" value="C:cytosol"/>
    <property type="evidence" value="ECO:0007669"/>
    <property type="project" value="TreeGrafter"/>
</dbReference>
<dbReference type="InterPro" id="IPR036291">
    <property type="entry name" value="NAD(P)-bd_dom_sf"/>
</dbReference>
<feature type="domain" description="D-isomer specific 2-hydroxyacid dehydrogenase NAD-binding" evidence="6">
    <location>
        <begin position="107"/>
        <end position="285"/>
    </location>
</feature>
<evidence type="ECO:0000259" key="5">
    <source>
        <dbReference type="Pfam" id="PF00389"/>
    </source>
</evidence>
<dbReference type="PROSITE" id="PS00065">
    <property type="entry name" value="D_2_HYDROXYACID_DH_1"/>
    <property type="match status" value="1"/>
</dbReference>
<sequence>MKKILVMHQIPTCGFDELADDFEIIFPKGDKFTEEELEKHIAEIDAIVSIFGHKLTHDIIDKATHLKLIANFGVGYDNIDIPYVTSKGIVVTNTPDPVTEPTAELAMGLMVALSRKIGFLNNQLRKPEGVITGVMKNLSTTLTGKTLGIIGMGAIGQALARRAVAFGMRIIYYNRNKLSQQIEEQYQAARFEFSELLQQADVVSLNCPLTPETHHLIGEKEFKLMKDSAYIINTARGPVINEKELIEALENKEIAGAGLDVYENEPYIPTELLAMNNVVLTPHTGTATLETREEMSRLVSEIIRNFFNGTLNNYIVNR</sequence>
<dbReference type="PANTHER" id="PTHR10996:SF178">
    <property type="entry name" value="2-HYDROXYACID DEHYDROGENASE YGL185C-RELATED"/>
    <property type="match status" value="1"/>
</dbReference>
<name>A0AAE3SF21_9BACT</name>
<dbReference type="RefSeq" id="WP_301189288.1">
    <property type="nucleotide sequence ID" value="NZ_JAPDPJ010000005.1"/>
</dbReference>
<dbReference type="SUPFAM" id="SSF51735">
    <property type="entry name" value="NAD(P)-binding Rossmann-fold domains"/>
    <property type="match status" value="1"/>
</dbReference>
<comment type="similarity">
    <text evidence="1 4">Belongs to the D-isomer specific 2-hydroxyacid dehydrogenase family.</text>
</comment>
<dbReference type="InterPro" id="IPR006140">
    <property type="entry name" value="D-isomer_DH_NAD-bd"/>
</dbReference>
<evidence type="ECO:0000256" key="3">
    <source>
        <dbReference type="ARBA" id="ARBA00023027"/>
    </source>
</evidence>
<organism evidence="7 8">
    <name type="scientific">Plebeiibacterium sediminum</name>
    <dbReference type="NCBI Taxonomy" id="2992112"/>
    <lineage>
        <taxon>Bacteria</taxon>
        <taxon>Pseudomonadati</taxon>
        <taxon>Bacteroidota</taxon>
        <taxon>Bacteroidia</taxon>
        <taxon>Marinilabiliales</taxon>
        <taxon>Marinilabiliaceae</taxon>
        <taxon>Plebeiibacterium</taxon>
    </lineage>
</organism>
<dbReference type="Pfam" id="PF02826">
    <property type="entry name" value="2-Hacid_dh_C"/>
    <property type="match status" value="1"/>
</dbReference>
<dbReference type="GO" id="GO:0051287">
    <property type="term" value="F:NAD binding"/>
    <property type="evidence" value="ECO:0007669"/>
    <property type="project" value="InterPro"/>
</dbReference>
<gene>
    <name evidence="7" type="ORF">OM075_04530</name>
</gene>
<evidence type="ECO:0000256" key="1">
    <source>
        <dbReference type="ARBA" id="ARBA00005854"/>
    </source>
</evidence>
<dbReference type="InterPro" id="IPR029752">
    <property type="entry name" value="D-isomer_DH_CS1"/>
</dbReference>
<evidence type="ECO:0000259" key="6">
    <source>
        <dbReference type="Pfam" id="PF02826"/>
    </source>
</evidence>
<proteinExistence type="inferred from homology"/>
<reference evidence="7" key="1">
    <citation type="submission" date="2022-10" db="EMBL/GenBank/DDBJ databases">
        <authorList>
            <person name="Yu W.X."/>
        </authorList>
    </citation>
    <scope>NUCLEOTIDE SEQUENCE</scope>
    <source>
        <strain evidence="7">AAT</strain>
    </source>
</reference>
<dbReference type="AlphaFoldDB" id="A0AAE3SF21"/>
<dbReference type="InterPro" id="IPR006139">
    <property type="entry name" value="D-isomer_2_OHA_DH_cat_dom"/>
</dbReference>
<keyword evidence="3" id="KW-0520">NAD</keyword>
<dbReference type="SUPFAM" id="SSF52283">
    <property type="entry name" value="Formate/glycerate dehydrogenase catalytic domain-like"/>
    <property type="match status" value="1"/>
</dbReference>
<feature type="domain" description="D-isomer specific 2-hydroxyacid dehydrogenase catalytic" evidence="5">
    <location>
        <begin position="4"/>
        <end position="317"/>
    </location>
</feature>
<protein>
    <submittedName>
        <fullName evidence="7">NAD(P)-binding domain-containing protein</fullName>
    </submittedName>
</protein>
<dbReference type="Proteomes" id="UP001209229">
    <property type="component" value="Unassembled WGS sequence"/>
</dbReference>
<dbReference type="FunFam" id="3.40.50.720:FF:000203">
    <property type="entry name" value="D-3-phosphoglycerate dehydrogenase (SerA)"/>
    <property type="match status" value="1"/>
</dbReference>
<comment type="caution">
    <text evidence="7">The sequence shown here is derived from an EMBL/GenBank/DDBJ whole genome shotgun (WGS) entry which is preliminary data.</text>
</comment>
<evidence type="ECO:0000313" key="8">
    <source>
        <dbReference type="Proteomes" id="UP001209229"/>
    </source>
</evidence>
<dbReference type="Pfam" id="PF00389">
    <property type="entry name" value="2-Hacid_dh"/>
    <property type="match status" value="1"/>
</dbReference>
<keyword evidence="2 4" id="KW-0560">Oxidoreductase</keyword>
<dbReference type="InterPro" id="IPR029753">
    <property type="entry name" value="D-isomer_DH_CS"/>
</dbReference>
<evidence type="ECO:0000256" key="2">
    <source>
        <dbReference type="ARBA" id="ARBA00023002"/>
    </source>
</evidence>
<dbReference type="PROSITE" id="PS00670">
    <property type="entry name" value="D_2_HYDROXYACID_DH_2"/>
    <property type="match status" value="1"/>
</dbReference>
<dbReference type="Gene3D" id="3.40.50.720">
    <property type="entry name" value="NAD(P)-binding Rossmann-like Domain"/>
    <property type="match status" value="2"/>
</dbReference>